<reference evidence="3" key="1">
    <citation type="submission" date="2020-03" db="EMBL/GenBank/DDBJ databases">
        <title>Draft Genome Sequence of Cylindrodendrum hubeiense.</title>
        <authorList>
            <person name="Buettner E."/>
            <person name="Kellner H."/>
        </authorList>
    </citation>
    <scope>NUCLEOTIDE SEQUENCE</scope>
    <source>
        <strain evidence="3">IHI 201604</strain>
    </source>
</reference>
<dbReference type="InterPro" id="IPR014729">
    <property type="entry name" value="Rossmann-like_a/b/a_fold"/>
</dbReference>
<comment type="caution">
    <text evidence="3">The sequence shown here is derived from an EMBL/GenBank/DDBJ whole genome shotgun (WGS) entry which is preliminary data.</text>
</comment>
<dbReference type="SUPFAM" id="SSF52374">
    <property type="entry name" value="Nucleotidylyl transferase"/>
    <property type="match status" value="1"/>
</dbReference>
<dbReference type="Gene3D" id="3.40.50.620">
    <property type="entry name" value="HUPs"/>
    <property type="match status" value="1"/>
</dbReference>
<evidence type="ECO:0000313" key="3">
    <source>
        <dbReference type="EMBL" id="KAF7548222.1"/>
    </source>
</evidence>
<feature type="region of interest" description="Disordered" evidence="1">
    <location>
        <begin position="221"/>
        <end position="242"/>
    </location>
</feature>
<evidence type="ECO:0000313" key="4">
    <source>
        <dbReference type="Proteomes" id="UP000722485"/>
    </source>
</evidence>
<organism evidence="3 4">
    <name type="scientific">Cylindrodendrum hubeiense</name>
    <dbReference type="NCBI Taxonomy" id="595255"/>
    <lineage>
        <taxon>Eukaryota</taxon>
        <taxon>Fungi</taxon>
        <taxon>Dikarya</taxon>
        <taxon>Ascomycota</taxon>
        <taxon>Pezizomycotina</taxon>
        <taxon>Sordariomycetes</taxon>
        <taxon>Hypocreomycetidae</taxon>
        <taxon>Hypocreales</taxon>
        <taxon>Nectriaceae</taxon>
        <taxon>Cylindrodendrum</taxon>
    </lineage>
</organism>
<evidence type="ECO:0000259" key="2">
    <source>
        <dbReference type="Pfam" id="PF01467"/>
    </source>
</evidence>
<accession>A0A9P5HAX6</accession>
<name>A0A9P5HAX6_9HYPO</name>
<dbReference type="NCBIfam" id="TIGR00125">
    <property type="entry name" value="cyt_tran_rel"/>
    <property type="match status" value="1"/>
</dbReference>
<dbReference type="OrthoDB" id="3558741at2759"/>
<proteinExistence type="predicted"/>
<dbReference type="GO" id="GO:0003824">
    <property type="term" value="F:catalytic activity"/>
    <property type="evidence" value="ECO:0007669"/>
    <property type="project" value="InterPro"/>
</dbReference>
<feature type="domain" description="Cytidyltransferase-like" evidence="2">
    <location>
        <begin position="49"/>
        <end position="126"/>
    </location>
</feature>
<dbReference type="EMBL" id="JAANBB010000155">
    <property type="protein sequence ID" value="KAF7548222.1"/>
    <property type="molecule type" value="Genomic_DNA"/>
</dbReference>
<dbReference type="AlphaFoldDB" id="A0A9P5HAX6"/>
<gene>
    <name evidence="3" type="ORF">G7Z17_g7218</name>
</gene>
<dbReference type="Pfam" id="PF01467">
    <property type="entry name" value="CTP_transf_like"/>
    <property type="match status" value="1"/>
</dbReference>
<evidence type="ECO:0000256" key="1">
    <source>
        <dbReference type="SAM" id="MobiDB-lite"/>
    </source>
</evidence>
<protein>
    <recommendedName>
        <fullName evidence="2">Cytidyltransferase-like domain-containing protein</fullName>
    </recommendedName>
</protein>
<keyword evidence="4" id="KW-1185">Reference proteome</keyword>
<dbReference type="Proteomes" id="UP000722485">
    <property type="component" value="Unassembled WGS sequence"/>
</dbReference>
<sequence length="242" mass="27521">MPFTRLGDVVESIYLRGQDRAKASYRPFNNGDAQNPPLLRPRGVNRILIFPGSFNPPHQGHLDLLRHVFENAGEDLHIIAAIAIMTDDERLAVKLSTEANPLILPREQRVNLWRGAGIPVDWVWIYDRSEASWSDFRAELTGNLRKRGMELKFILLGGPDNLGTDGIPDPHYWNCPDVVTGDISRPVNFRYAHSLRQLPGCEAWKKPTIDRGQLMRQIEAKMRGQPVEEASQTQRYGPLRPK</sequence>
<dbReference type="InterPro" id="IPR004821">
    <property type="entry name" value="Cyt_trans-like"/>
</dbReference>